<keyword evidence="6 9" id="KW-1133">Transmembrane helix</keyword>
<dbReference type="GO" id="GO:0005524">
    <property type="term" value="F:ATP binding"/>
    <property type="evidence" value="ECO:0007669"/>
    <property type="project" value="UniProtKB-KW"/>
</dbReference>
<feature type="transmembrane region" description="Helical" evidence="9">
    <location>
        <begin position="46"/>
        <end position="68"/>
    </location>
</feature>
<feature type="transmembrane region" description="Helical" evidence="9">
    <location>
        <begin position="270"/>
        <end position="292"/>
    </location>
</feature>
<gene>
    <name evidence="12" type="ORF">H4W29_006122</name>
</gene>
<dbReference type="InterPro" id="IPR011527">
    <property type="entry name" value="ABC1_TM_dom"/>
</dbReference>
<dbReference type="SMART" id="SM00382">
    <property type="entry name" value="AAA"/>
    <property type="match status" value="1"/>
</dbReference>
<evidence type="ECO:0000259" key="11">
    <source>
        <dbReference type="PROSITE" id="PS50929"/>
    </source>
</evidence>
<comment type="subcellular location">
    <subcellularLocation>
        <location evidence="1">Cell membrane</location>
        <topology evidence="1">Multi-pass membrane protein</topology>
    </subcellularLocation>
</comment>
<dbReference type="InterPro" id="IPR003593">
    <property type="entry name" value="AAA+_ATPase"/>
</dbReference>
<dbReference type="InterPro" id="IPR017871">
    <property type="entry name" value="ABC_transporter-like_CS"/>
</dbReference>
<dbReference type="SUPFAM" id="SSF52540">
    <property type="entry name" value="P-loop containing nucleoside triphosphate hydrolases"/>
    <property type="match status" value="1"/>
</dbReference>
<evidence type="ECO:0000256" key="7">
    <source>
        <dbReference type="ARBA" id="ARBA00023136"/>
    </source>
</evidence>
<comment type="caution">
    <text evidence="12">The sequence shown here is derived from an EMBL/GenBank/DDBJ whole genome shotgun (WGS) entry which is preliminary data.</text>
</comment>
<evidence type="ECO:0000256" key="1">
    <source>
        <dbReference type="ARBA" id="ARBA00004651"/>
    </source>
</evidence>
<dbReference type="PROSITE" id="PS50929">
    <property type="entry name" value="ABC_TM1F"/>
    <property type="match status" value="1"/>
</dbReference>
<name>A0ABR9J097_RHIVS</name>
<feature type="transmembrane region" description="Helical" evidence="9">
    <location>
        <begin position="188"/>
        <end position="206"/>
    </location>
</feature>
<accession>A0ABR9J097</accession>
<feature type="domain" description="ABC transmembrane type-1" evidence="11">
    <location>
        <begin position="49"/>
        <end position="331"/>
    </location>
</feature>
<feature type="transmembrane region" description="Helical" evidence="9">
    <location>
        <begin position="88"/>
        <end position="109"/>
    </location>
</feature>
<keyword evidence="5 12" id="KW-0067">ATP-binding</keyword>
<proteinExistence type="inferred from homology"/>
<dbReference type="Pfam" id="PF00664">
    <property type="entry name" value="ABC_membrane"/>
    <property type="match status" value="1"/>
</dbReference>
<dbReference type="PANTHER" id="PTHR43394">
    <property type="entry name" value="ATP-DEPENDENT PERMEASE MDL1, MITOCHONDRIAL"/>
    <property type="match status" value="1"/>
</dbReference>
<keyword evidence="7 9" id="KW-0472">Membrane</keyword>
<dbReference type="Gene3D" id="1.20.1560.10">
    <property type="entry name" value="ABC transporter type 1, transmembrane domain"/>
    <property type="match status" value="1"/>
</dbReference>
<evidence type="ECO:0000256" key="6">
    <source>
        <dbReference type="ARBA" id="ARBA00022989"/>
    </source>
</evidence>
<feature type="domain" description="ABC transporter" evidence="10">
    <location>
        <begin position="366"/>
        <end position="602"/>
    </location>
</feature>
<evidence type="ECO:0000256" key="8">
    <source>
        <dbReference type="SAM" id="MobiDB-lite"/>
    </source>
</evidence>
<dbReference type="SUPFAM" id="SSF90123">
    <property type="entry name" value="ABC transporter transmembrane region"/>
    <property type="match status" value="1"/>
</dbReference>
<dbReference type="EMBL" id="JADBEC010000002">
    <property type="protein sequence ID" value="MBE1508877.1"/>
    <property type="molecule type" value="Genomic_DNA"/>
</dbReference>
<evidence type="ECO:0000259" key="10">
    <source>
        <dbReference type="PROSITE" id="PS50893"/>
    </source>
</evidence>
<dbReference type="InterPro" id="IPR003439">
    <property type="entry name" value="ABC_transporter-like_ATP-bd"/>
</dbReference>
<protein>
    <submittedName>
        <fullName evidence="12">ATP-binding cassette subfamily B protein</fullName>
    </submittedName>
</protein>
<organism evidence="12 13">
    <name type="scientific">Rhizobium viscosum</name>
    <name type="common">Arthrobacter viscosus</name>
    <dbReference type="NCBI Taxonomy" id="1673"/>
    <lineage>
        <taxon>Bacteria</taxon>
        <taxon>Pseudomonadati</taxon>
        <taxon>Pseudomonadota</taxon>
        <taxon>Alphaproteobacteria</taxon>
        <taxon>Hyphomicrobiales</taxon>
        <taxon>Rhizobiaceae</taxon>
        <taxon>Rhizobium/Agrobacterium group</taxon>
        <taxon>Rhizobium</taxon>
    </lineage>
</organism>
<dbReference type="CDD" id="cd18575">
    <property type="entry name" value="ABC_6TM_bac_exporter_ABCB8_10_like"/>
    <property type="match status" value="1"/>
</dbReference>
<dbReference type="Gene3D" id="3.40.50.300">
    <property type="entry name" value="P-loop containing nucleotide triphosphate hydrolases"/>
    <property type="match status" value="1"/>
</dbReference>
<comment type="similarity">
    <text evidence="2">Belongs to the ABC transporter superfamily.</text>
</comment>
<evidence type="ECO:0000313" key="13">
    <source>
        <dbReference type="Proteomes" id="UP000620262"/>
    </source>
</evidence>
<dbReference type="Proteomes" id="UP000620262">
    <property type="component" value="Unassembled WGS sequence"/>
</dbReference>
<feature type="region of interest" description="Disordered" evidence="8">
    <location>
        <begin position="1"/>
        <end position="28"/>
    </location>
</feature>
<feature type="transmembrane region" description="Helical" evidence="9">
    <location>
        <begin position="159"/>
        <end position="182"/>
    </location>
</feature>
<sequence length="617" mass="64719">MMIAAHDRSATPPAKVIAGSRPQPENKKPGVSGLVRLLPLLRPHRGLVLLAVISLAAAALISLALPMAVRRMIDHGFGQSDDGFVNSYFLMLLALAVALAMASACRYYFVTTLGERVVSDLRVKTFRNVTRLPASFFDANKSGDIASRLAADAAQIKSALNLAASVALRNSLLCLGALAMMFVTSPGLSTITLGAIPLVVAPLVLFGRSVRRKSRAAQDALASASAFASEMIAGSRTVQAFNGEAAASERYACDIEASYRCAVFAARSRAVLTAVAIALIFGSVVGVLWIGAHNLLSGTLSAGSLSQFLLYSVIAAGSLGSLSEVWGELAQAAGSAERLFELLDEDTGESEPGSRTPLSQPAKGAIEIRDLHFAYPSAPDRKVLTGLSMNVRPGETVALVGASGSGKSTIFSLLLGFYKDYSGDISLDGCDVRTTVTAAVRREIAVVPQDVTIFATTVAENISLGRPDASQDEIAAAATTARAHGFISDLPDGYGTMVGERGLTLSGGQRQRLAIARAVLKNTPILLLDEATASLDAENEMLVQRGLDELMCNRTTIVIAHRLATVLKADRILVIDGGRVIEEGTHAALIRKGGAYSKLAELQFDLSGSAALEHDAA</sequence>
<dbReference type="PROSITE" id="PS50893">
    <property type="entry name" value="ABC_TRANSPORTER_2"/>
    <property type="match status" value="1"/>
</dbReference>
<keyword evidence="13" id="KW-1185">Reference proteome</keyword>
<evidence type="ECO:0000256" key="9">
    <source>
        <dbReference type="SAM" id="Phobius"/>
    </source>
</evidence>
<dbReference type="InterPro" id="IPR039421">
    <property type="entry name" value="Type_1_exporter"/>
</dbReference>
<dbReference type="PANTHER" id="PTHR43394:SF1">
    <property type="entry name" value="ATP-BINDING CASSETTE SUB-FAMILY B MEMBER 10, MITOCHONDRIAL"/>
    <property type="match status" value="1"/>
</dbReference>
<reference evidence="12 13" key="1">
    <citation type="submission" date="2020-10" db="EMBL/GenBank/DDBJ databases">
        <title>Sequencing the genomes of 1000 actinobacteria strains.</title>
        <authorList>
            <person name="Klenk H.-P."/>
        </authorList>
    </citation>
    <scope>NUCLEOTIDE SEQUENCE [LARGE SCALE GENOMIC DNA]</scope>
    <source>
        <strain evidence="12 13">DSM 7307</strain>
    </source>
</reference>
<dbReference type="InterPro" id="IPR036640">
    <property type="entry name" value="ABC1_TM_sf"/>
</dbReference>
<keyword evidence="3 9" id="KW-0812">Transmembrane</keyword>
<keyword evidence="4" id="KW-0547">Nucleotide-binding</keyword>
<evidence type="ECO:0000256" key="3">
    <source>
        <dbReference type="ARBA" id="ARBA00022692"/>
    </source>
</evidence>
<evidence type="ECO:0000256" key="5">
    <source>
        <dbReference type="ARBA" id="ARBA00022840"/>
    </source>
</evidence>
<evidence type="ECO:0000256" key="4">
    <source>
        <dbReference type="ARBA" id="ARBA00022741"/>
    </source>
</evidence>
<dbReference type="Pfam" id="PF00005">
    <property type="entry name" value="ABC_tran"/>
    <property type="match status" value="1"/>
</dbReference>
<evidence type="ECO:0000313" key="12">
    <source>
        <dbReference type="EMBL" id="MBE1508877.1"/>
    </source>
</evidence>
<dbReference type="PROSITE" id="PS00211">
    <property type="entry name" value="ABC_TRANSPORTER_1"/>
    <property type="match status" value="1"/>
</dbReference>
<dbReference type="InterPro" id="IPR027417">
    <property type="entry name" value="P-loop_NTPase"/>
</dbReference>
<evidence type="ECO:0000256" key="2">
    <source>
        <dbReference type="ARBA" id="ARBA00005417"/>
    </source>
</evidence>